<dbReference type="Pfam" id="PF13289">
    <property type="entry name" value="SIR2_2"/>
    <property type="match status" value="1"/>
</dbReference>
<comment type="caution">
    <text evidence="1">The sequence shown here is derived from an EMBL/GenBank/DDBJ whole genome shotgun (WGS) entry which is preliminary data.</text>
</comment>
<reference evidence="1" key="1">
    <citation type="submission" date="2020-01" db="EMBL/GenBank/DDBJ databases">
        <authorList>
            <consortium name="GenomeTrakr network: Whole genome sequencing for foodborne pathogen traceback"/>
        </authorList>
    </citation>
    <scope>NUCLEOTIDE SEQUENCE</scope>
    <source>
        <strain evidence="1">CFSAN096326</strain>
    </source>
</reference>
<proteinExistence type="predicted"/>
<dbReference type="EMBL" id="AANOQJ010000004">
    <property type="protein sequence ID" value="EDP8036298.1"/>
    <property type="molecule type" value="Genomic_DNA"/>
</dbReference>
<organism evidence="1">
    <name type="scientific">Campylobacter jejuni</name>
    <dbReference type="NCBI Taxonomy" id="197"/>
    <lineage>
        <taxon>Bacteria</taxon>
        <taxon>Pseudomonadati</taxon>
        <taxon>Campylobacterota</taxon>
        <taxon>Epsilonproteobacteria</taxon>
        <taxon>Campylobacterales</taxon>
        <taxon>Campylobacteraceae</taxon>
        <taxon>Campylobacter</taxon>
    </lineage>
</organism>
<name>A0A6F9MW58_CAMJU</name>
<sequence>MSNQIDNKAQENEFQATTIHCFQGTEDLLENINNKDKKEKIKAVLFDLFNIKNVNFLFGAGTSNGAIPTMKELQKCVVEKLSKDEKKIFDEIKDKNLEEILEILYFRKTYLKNNPQDKYSNELDTLKSLIEKIENAISQRNNLKNPLSEDEKKIFEEVKDKNLEEILEILYSGKTYLKNNPQDKDKDNREFDTLKSLIEKIEETIFQKINIEIGINCGSNVQKEVFENYMKFYKKVTYRNKDLNRVNVFTTNNDLFNEYVLDYLNIDYNNGFGGGLKRSFNPARFEYVFAKKMDEGIEKYEPLNHMIYLYKLHGSINWVETKNHNSFFDIEEIYLKSEDKKPKETCLIYPTPLKEGKSLTSPYTDLIREFQKKLSLPNSVLFIIGYSFSDEHINTIIYRALASNNSLSVVVFADKDKLARIPLFSINDKRIYVIYGKDEDKTIHYFKYFVDELIPEQKQNEEDEIYKKFASMVKNVTGDKNDCG</sequence>
<evidence type="ECO:0000313" key="1">
    <source>
        <dbReference type="EMBL" id="EDP8036298.1"/>
    </source>
</evidence>
<protein>
    <submittedName>
        <fullName evidence="1">Uncharacterized protein</fullName>
    </submittedName>
</protein>
<accession>A0A6F9MW58</accession>
<dbReference type="AlphaFoldDB" id="A0A6F9MW58"/>
<gene>
    <name evidence="1" type="ORF">GRO02_04140</name>
</gene>